<evidence type="ECO:0000256" key="1">
    <source>
        <dbReference type="SAM" id="MobiDB-lite"/>
    </source>
</evidence>
<dbReference type="OMA" id="FNMINET"/>
<dbReference type="Proteomes" id="UP000072874">
    <property type="component" value="Chromosome 11"/>
</dbReference>
<evidence type="ECO:0000313" key="5">
    <source>
        <dbReference type="Proteomes" id="UP000072874"/>
    </source>
</evidence>
<dbReference type="KEGG" id="pyo:PY17X_1148400"/>
<dbReference type="AlphaFoldDB" id="A0A078K9M1"/>
<feature type="transmembrane region" description="Helical" evidence="2">
    <location>
        <begin position="551"/>
        <end position="572"/>
    </location>
</feature>
<dbReference type="EMBL" id="LM993665">
    <property type="protein sequence ID" value="VTZ79751.1"/>
    <property type="molecule type" value="Genomic_DNA"/>
</dbReference>
<dbReference type="GeneID" id="3830587"/>
<feature type="region of interest" description="Disordered" evidence="1">
    <location>
        <begin position="242"/>
        <end position="355"/>
    </location>
</feature>
<dbReference type="VEuPathDB" id="PlasmoDB:PY17X_1148400"/>
<accession>A0A078K9M1</accession>
<feature type="compositionally biased region" description="Basic and acidic residues" evidence="1">
    <location>
        <begin position="495"/>
        <end position="510"/>
    </location>
</feature>
<dbReference type="VEuPathDB" id="PlasmoDB:PYYM_1149400"/>
<keyword evidence="2" id="KW-0472">Membrane</keyword>
<feature type="compositionally biased region" description="Polar residues" evidence="1">
    <location>
        <begin position="433"/>
        <end position="442"/>
    </location>
</feature>
<name>A0A078K9M1_PLAYE</name>
<dbReference type="VEuPathDB" id="PlasmoDB:PY03363"/>
<dbReference type="Proteomes" id="UP000072904">
    <property type="component" value="Chromosome 11"/>
</dbReference>
<sequence length="605" mass="68738">MDDKGMCELFLEADGFFSGNDVHTKVSKSLTYRDYCTNKKTCSNTIESIGALGEGLSMKVYTKENKYFDNVLLWLAHKLFNMINETDKDKANKITLSSAYDEYLKKYMGSFKYWNNSYNTNGLKNANLRHMHEIYMLLKEICNTIVDHKKNGAESGSLSQNSVKCLNQYISLYNKFSECDSYRYLLAKLKKIYEDFRTSAIAKDGGTNKLNELLKQLTTADGKDSYSIEKFKTFNFNGPECKPKNVDNIQSVQDQPGKDITTTQNSKNQGGDQSSQDNTHKTKDGNLKGSGPESKQQKGIQLPKAEDHSLKGDPAALKHVSNDTDTQKGKNGQTHPSRESETNQGKMDISQIPKDNHDVFDLSTLKEYGDLVKKHIEEYKEYVTSSLNDIQEHLYEDIWLPLYETYNTYADYYENFDIMEYLKVVQANEAQKTQTLENTPPSNGLEPGSPLPDRKTPDVEKSEPKDTQTQILDGQGNDHSKESSSIQKLGSTNSEQDKISDIPSEERSHSPDGSTNIIPSLGIEARAIKADVQNEISEIGFLGNLFKEYKLVAYPVMIIAILVILAFMYKYLPFGWRKKLKKKKNMEKIKKLCNENNTEKKLQIH</sequence>
<keyword evidence="2" id="KW-0812">Transmembrane</keyword>
<evidence type="ECO:0000256" key="2">
    <source>
        <dbReference type="SAM" id="Phobius"/>
    </source>
</evidence>
<reference evidence="5 6" key="1">
    <citation type="journal article" date="2014" name="BMC Biol.">
        <title>A comprehensive evaluation of rodent malaria parasite genomes and gene expression.</title>
        <authorList>
            <person name="Otto T.D."/>
            <person name="Bohme U."/>
            <person name="Jackson A.P."/>
            <person name="Hunt M."/>
            <person name="Franke-Fayard B."/>
            <person name="Hoeijmakers W.A."/>
            <person name="Religa A.A."/>
            <person name="Robertson L."/>
            <person name="Sanders M."/>
            <person name="Ogun S.A."/>
            <person name="Cunningham D."/>
            <person name="Erhart A."/>
            <person name="Billker O."/>
            <person name="Khan S.M."/>
            <person name="Stunnenberg H.G."/>
            <person name="Langhorne J."/>
            <person name="Holder A.A."/>
            <person name="Waters A.P."/>
            <person name="Newbold C.I."/>
            <person name="Pain A."/>
            <person name="Berriman M."/>
            <person name="Janse C.J."/>
        </authorList>
    </citation>
    <scope>NUCLEOTIDE SEQUENCE [LARGE SCALE GENOMIC DNA]</scope>
    <source>
        <strain evidence="4 5">17X</strain>
        <strain evidence="3 6">YM</strain>
    </source>
</reference>
<protein>
    <submittedName>
        <fullName evidence="4">YIR protein</fullName>
    </submittedName>
</protein>
<evidence type="ECO:0000313" key="3">
    <source>
        <dbReference type="EMBL" id="CDU19166.1"/>
    </source>
</evidence>
<reference evidence="3" key="3">
    <citation type="submission" date="2014-05" db="EMBL/GenBank/DDBJ databases">
        <authorList>
            <person name="Aslett A.Martin."/>
            <person name="De Silva Nishadi"/>
        </authorList>
    </citation>
    <scope>NUCLEOTIDE SEQUENCE</scope>
    <source>
        <strain evidence="3">YM</strain>
    </source>
</reference>
<reference evidence="4" key="2">
    <citation type="submission" date="2014-05" db="EMBL/GenBank/DDBJ databases">
        <authorList>
            <person name="Aslett M.A."/>
            <person name="De Silva N."/>
        </authorList>
    </citation>
    <scope>NUCLEOTIDE SEQUENCE</scope>
    <source>
        <strain evidence="4">17X</strain>
    </source>
</reference>
<evidence type="ECO:0000313" key="4">
    <source>
        <dbReference type="EMBL" id="VTZ79751.1"/>
    </source>
</evidence>
<feature type="compositionally biased region" description="Basic and acidic residues" evidence="1">
    <location>
        <begin position="452"/>
        <end position="466"/>
    </location>
</feature>
<dbReference type="EMBL" id="LK934639">
    <property type="protein sequence ID" value="CDU19166.1"/>
    <property type="molecule type" value="Genomic_DNA"/>
</dbReference>
<organism evidence="4 5">
    <name type="scientific">Plasmodium yoelii</name>
    <dbReference type="NCBI Taxonomy" id="5861"/>
    <lineage>
        <taxon>Eukaryota</taxon>
        <taxon>Sar</taxon>
        <taxon>Alveolata</taxon>
        <taxon>Apicomplexa</taxon>
        <taxon>Aconoidasida</taxon>
        <taxon>Haemosporida</taxon>
        <taxon>Plasmodiidae</taxon>
        <taxon>Plasmodium</taxon>
        <taxon>Plasmodium (Vinckeia)</taxon>
    </lineage>
</organism>
<evidence type="ECO:0000313" key="6">
    <source>
        <dbReference type="Proteomes" id="UP000072904"/>
    </source>
</evidence>
<proteinExistence type="predicted"/>
<keyword evidence="2" id="KW-1133">Transmembrane helix</keyword>
<gene>
    <name evidence="4" type="ORF">PY17X_1148400</name>
    <name evidence="3" type="ORF">PYYM_1149400</name>
</gene>
<feature type="region of interest" description="Disordered" evidence="1">
    <location>
        <begin position="433"/>
        <end position="517"/>
    </location>
</feature>
<feature type="compositionally biased region" description="Polar residues" evidence="1">
    <location>
        <begin position="247"/>
        <end position="277"/>
    </location>
</feature>
<dbReference type="OrthoDB" id="7311754at2759"/>
<dbReference type="RefSeq" id="XP_022812509.1">
    <property type="nucleotide sequence ID" value="XM_022956640.1"/>
</dbReference>
<dbReference type="VEuPathDB" id="PlasmoDB:Py17XNL_001105867"/>
<reference evidence="4" key="4">
    <citation type="submission" date="2019-05" db="EMBL/GenBank/DDBJ databases">
        <authorList>
            <consortium name="Pathogen Informatics"/>
        </authorList>
    </citation>
    <scope>NUCLEOTIDE SEQUENCE</scope>
    <source>
        <strain evidence="4">17X</strain>
    </source>
</reference>
<feature type="compositionally biased region" description="Polar residues" evidence="1">
    <location>
        <begin position="483"/>
        <end position="494"/>
    </location>
</feature>